<dbReference type="HOGENOM" id="CLU_325988_0_0_1"/>
<organism evidence="2 3">
    <name type="scientific">Marssonina brunnea f. sp. multigermtubi (strain MB_m1)</name>
    <name type="common">Marssonina leaf spot fungus</name>
    <dbReference type="NCBI Taxonomy" id="1072389"/>
    <lineage>
        <taxon>Eukaryota</taxon>
        <taxon>Fungi</taxon>
        <taxon>Dikarya</taxon>
        <taxon>Ascomycota</taxon>
        <taxon>Pezizomycotina</taxon>
        <taxon>Leotiomycetes</taxon>
        <taxon>Helotiales</taxon>
        <taxon>Drepanopezizaceae</taxon>
        <taxon>Drepanopeziza</taxon>
    </lineage>
</organism>
<evidence type="ECO:0000256" key="1">
    <source>
        <dbReference type="SAM" id="MobiDB-lite"/>
    </source>
</evidence>
<feature type="compositionally biased region" description="Basic and acidic residues" evidence="1">
    <location>
        <begin position="620"/>
        <end position="639"/>
    </location>
</feature>
<sequence>MAPQIKSQEAAFRQSRQQRPAAPKTRVPEARNTATGNKVSKNKSRNERRKAARKTAALLKAQGLATGGKKSEEEKESARKENEDEKLVEDSDEEIEDYLPDKDPDESFPEAFSGLNNQTMSFGTSVGDIIVLTQLAHKNYRNCKQAGGEYLEIASEVRSLHSVLRTVRDEAKRRDSLIFNSGPEITKELTNIADGCKGVLEGIDALLTKYRGLAPGNIEFGKAAKLWQRWKFGTEIEDLGKLRWKIITYTSSLAVLVDSIHMKATERVGDTAGRIESQVGTGFAEVQNRLEGFEDMRKAILFIATRARASERFQAMESVLSLSTYAGDDKEVWRQFRSQLVSLGFRSDSLDRHMEVLKAYMMKLDQTGVLDEAVKQNASEAQSWCGNASFRTTNLSLLGTGELEELVDGDDIALLDSQPAAMTSGLPPARIESVMDATHTASISPVIPEPSTRKSRRIPRIKVDQPVVAAPEPSDEQTQDPTTPQVSQTRSPVHTTPTEAGGAQISSSGEGLGAEIDSGVDFANPRKLHPYAESYHSVSEAATSQSTLIREASDLMQPASVQKESRPPNSDRPSSWAGPERGKNKVSAMYRYQKQTSKSAGDSDMDSDDTIGRPRKVSTARREADRRPDGGKKKVDDWLKLPNQQTAQGRRRRTREKDPATHTKQEPISRSSEELRNSHSLGVGLGSPPSPRRDMDFVLPNRPGLQSAERDFVTKRVEDWGAYDPQPQDSYIKHRTRRPRNEGGPSKTNLVSLAAAGLGALTAKRFLRNMAENDRGSRRRGDSSDDESEEEADAGSPRWRSNANASGPRKGRRPASRSPNGTRSSRRRSSHPERPEEDSSGNSGSGLDGGASRSRRRRNSSEVSHAIPPTSPTSPTSPTPPSQL</sequence>
<dbReference type="InParanoid" id="K1X0G9"/>
<dbReference type="STRING" id="1072389.K1X0G9"/>
<evidence type="ECO:0000313" key="2">
    <source>
        <dbReference type="EMBL" id="EKD14373.1"/>
    </source>
</evidence>
<dbReference type="eggNOG" id="ENOG502S9NK">
    <property type="taxonomic scope" value="Eukaryota"/>
</dbReference>
<dbReference type="KEGG" id="mbe:MBM_07603"/>
<dbReference type="Proteomes" id="UP000006753">
    <property type="component" value="Unassembled WGS sequence"/>
</dbReference>
<gene>
    <name evidence="2" type="ORF">MBM_07603</name>
</gene>
<feature type="compositionally biased region" description="Basic and acidic residues" evidence="1">
    <location>
        <begin position="708"/>
        <end position="719"/>
    </location>
</feature>
<protein>
    <submittedName>
        <fullName evidence="2">Uncharacterized protein</fullName>
    </submittedName>
</protein>
<keyword evidence="3" id="KW-1185">Reference proteome</keyword>
<feature type="compositionally biased region" description="Pro residues" evidence="1">
    <location>
        <begin position="869"/>
        <end position="884"/>
    </location>
</feature>
<evidence type="ECO:0000313" key="3">
    <source>
        <dbReference type="Proteomes" id="UP000006753"/>
    </source>
</evidence>
<feature type="region of interest" description="Disordered" evidence="1">
    <location>
        <begin position="767"/>
        <end position="884"/>
    </location>
</feature>
<feature type="compositionally biased region" description="Polar residues" evidence="1">
    <location>
        <begin position="559"/>
        <end position="573"/>
    </location>
</feature>
<accession>K1X0G9</accession>
<feature type="compositionally biased region" description="Basic and acidic residues" evidence="1">
    <location>
        <begin position="771"/>
        <end position="783"/>
    </location>
</feature>
<feature type="compositionally biased region" description="Basic residues" evidence="1">
    <location>
        <begin position="40"/>
        <end position="53"/>
    </location>
</feature>
<feature type="compositionally biased region" description="Acidic residues" evidence="1">
    <location>
        <begin position="90"/>
        <end position="104"/>
    </location>
</feature>
<feature type="compositionally biased region" description="Polar residues" evidence="1">
    <location>
        <begin position="479"/>
        <end position="509"/>
    </location>
</feature>
<feature type="compositionally biased region" description="Acidic residues" evidence="1">
    <location>
        <begin position="784"/>
        <end position="793"/>
    </location>
</feature>
<feature type="region of interest" description="Disordered" evidence="1">
    <location>
        <begin position="1"/>
        <end position="104"/>
    </location>
</feature>
<proteinExistence type="predicted"/>
<name>K1X0G9_MARBU</name>
<reference evidence="2 3" key="1">
    <citation type="journal article" date="2012" name="BMC Genomics">
        <title>Sequencing the genome of Marssonina brunnea reveals fungus-poplar co-evolution.</title>
        <authorList>
            <person name="Zhu S."/>
            <person name="Cao Y.-Z."/>
            <person name="Jiang C."/>
            <person name="Tan B.-Y."/>
            <person name="Wang Z."/>
            <person name="Feng S."/>
            <person name="Zhang L."/>
            <person name="Su X.-H."/>
            <person name="Brejova B."/>
            <person name="Vinar T."/>
            <person name="Xu M."/>
            <person name="Wang M.-X."/>
            <person name="Zhang S.-G."/>
            <person name="Huang M.-R."/>
            <person name="Wu R."/>
            <person name="Zhou Y."/>
        </authorList>
    </citation>
    <scope>NUCLEOTIDE SEQUENCE [LARGE SCALE GENOMIC DNA]</scope>
    <source>
        <strain evidence="2 3">MB_m1</strain>
    </source>
</reference>
<feature type="compositionally biased region" description="Basic and acidic residues" evidence="1">
    <location>
        <begin position="69"/>
        <end position="89"/>
    </location>
</feature>
<feature type="region of interest" description="Disordered" evidence="1">
    <location>
        <begin position="542"/>
        <end position="750"/>
    </location>
</feature>
<dbReference type="EMBL" id="JH921446">
    <property type="protein sequence ID" value="EKD14373.1"/>
    <property type="molecule type" value="Genomic_DNA"/>
</dbReference>
<feature type="compositionally biased region" description="Basic and acidic residues" evidence="1">
    <location>
        <begin position="655"/>
        <end position="677"/>
    </location>
</feature>
<dbReference type="OrthoDB" id="7464126at2759"/>
<feature type="region of interest" description="Disordered" evidence="1">
    <location>
        <begin position="441"/>
        <end position="518"/>
    </location>
</feature>
<dbReference type="GeneID" id="18763538"/>
<dbReference type="AlphaFoldDB" id="K1X0G9"/>